<dbReference type="Pfam" id="PF02311">
    <property type="entry name" value="AraC_binding"/>
    <property type="match status" value="1"/>
</dbReference>
<evidence type="ECO:0000313" key="6">
    <source>
        <dbReference type="Proteomes" id="UP001234798"/>
    </source>
</evidence>
<dbReference type="InterPro" id="IPR011051">
    <property type="entry name" value="RmlC_Cupin_sf"/>
</dbReference>
<name>A0ABY9M3J1_9BURK</name>
<evidence type="ECO:0000256" key="1">
    <source>
        <dbReference type="ARBA" id="ARBA00023015"/>
    </source>
</evidence>
<dbReference type="SUPFAM" id="SSF46689">
    <property type="entry name" value="Homeodomain-like"/>
    <property type="match status" value="2"/>
</dbReference>
<dbReference type="InterPro" id="IPR014710">
    <property type="entry name" value="RmlC-like_jellyroll"/>
</dbReference>
<dbReference type="PROSITE" id="PS00041">
    <property type="entry name" value="HTH_ARAC_FAMILY_1"/>
    <property type="match status" value="1"/>
</dbReference>
<dbReference type="Gene3D" id="1.10.10.60">
    <property type="entry name" value="Homeodomain-like"/>
    <property type="match status" value="1"/>
</dbReference>
<dbReference type="PROSITE" id="PS01124">
    <property type="entry name" value="HTH_ARAC_FAMILY_2"/>
    <property type="match status" value="1"/>
</dbReference>
<dbReference type="InterPro" id="IPR018062">
    <property type="entry name" value="HTH_AraC-typ_CS"/>
</dbReference>
<dbReference type="PANTHER" id="PTHR11019">
    <property type="entry name" value="HTH-TYPE TRANSCRIPTIONAL REGULATOR NIMR"/>
    <property type="match status" value="1"/>
</dbReference>
<dbReference type="InterPro" id="IPR009057">
    <property type="entry name" value="Homeodomain-like_sf"/>
</dbReference>
<evidence type="ECO:0000256" key="3">
    <source>
        <dbReference type="ARBA" id="ARBA00023163"/>
    </source>
</evidence>
<dbReference type="Pfam" id="PF12833">
    <property type="entry name" value="HTH_18"/>
    <property type="match status" value="1"/>
</dbReference>
<evidence type="ECO:0000259" key="4">
    <source>
        <dbReference type="PROSITE" id="PS01124"/>
    </source>
</evidence>
<evidence type="ECO:0000256" key="2">
    <source>
        <dbReference type="ARBA" id="ARBA00023125"/>
    </source>
</evidence>
<organism evidence="5 6">
    <name type="scientific">Achromobacter seleniivolatilans</name>
    <dbReference type="NCBI Taxonomy" id="3047478"/>
    <lineage>
        <taxon>Bacteria</taxon>
        <taxon>Pseudomonadati</taxon>
        <taxon>Pseudomonadota</taxon>
        <taxon>Betaproteobacteria</taxon>
        <taxon>Burkholderiales</taxon>
        <taxon>Alcaligenaceae</taxon>
        <taxon>Achromobacter</taxon>
    </lineage>
</organism>
<dbReference type="Proteomes" id="UP001234798">
    <property type="component" value="Chromosome"/>
</dbReference>
<dbReference type="EMBL" id="CP132976">
    <property type="protein sequence ID" value="WMD21154.1"/>
    <property type="molecule type" value="Genomic_DNA"/>
</dbReference>
<gene>
    <name evidence="5" type="ORF">RAS12_01955</name>
</gene>
<dbReference type="SUPFAM" id="SSF51182">
    <property type="entry name" value="RmlC-like cupins"/>
    <property type="match status" value="1"/>
</dbReference>
<dbReference type="RefSeq" id="WP_306944820.1">
    <property type="nucleotide sequence ID" value="NZ_CP132976.1"/>
</dbReference>
<keyword evidence="3" id="KW-0804">Transcription</keyword>
<proteinExistence type="predicted"/>
<dbReference type="CDD" id="cd06124">
    <property type="entry name" value="cupin_NimR-like_N"/>
    <property type="match status" value="1"/>
</dbReference>
<keyword evidence="1" id="KW-0805">Transcription regulation</keyword>
<keyword evidence="6" id="KW-1185">Reference proteome</keyword>
<dbReference type="PANTHER" id="PTHR11019:SF159">
    <property type="entry name" value="TRANSCRIPTIONAL REGULATOR-RELATED"/>
    <property type="match status" value="1"/>
</dbReference>
<dbReference type="Gene3D" id="2.60.120.10">
    <property type="entry name" value="Jelly Rolls"/>
    <property type="match status" value="1"/>
</dbReference>
<accession>A0ABY9M3J1</accession>
<keyword evidence="2" id="KW-0238">DNA-binding</keyword>
<feature type="domain" description="HTH araC/xylS-type" evidence="4">
    <location>
        <begin position="177"/>
        <end position="254"/>
    </location>
</feature>
<dbReference type="SMART" id="SM00342">
    <property type="entry name" value="HTH_ARAC"/>
    <property type="match status" value="1"/>
</dbReference>
<reference evidence="5 6" key="1">
    <citation type="submission" date="2023-08" db="EMBL/GenBank/DDBJ databases">
        <title>Achromobacter seleniivolatilans sp. nov., isolated from seleniferous soil.</title>
        <authorList>
            <person name="Zhang S."/>
            <person name="Li K."/>
            <person name="Peng J."/>
            <person name="Zhao Q."/>
            <person name="Wang H."/>
            <person name="Guo Y."/>
        </authorList>
    </citation>
    <scope>NUCLEOTIDE SEQUENCE [LARGE SCALE GENOMIC DNA]</scope>
    <source>
        <strain evidence="5 6">R39</strain>
    </source>
</reference>
<evidence type="ECO:0000313" key="5">
    <source>
        <dbReference type="EMBL" id="WMD21154.1"/>
    </source>
</evidence>
<dbReference type="InterPro" id="IPR018060">
    <property type="entry name" value="HTH_AraC"/>
</dbReference>
<dbReference type="InterPro" id="IPR003313">
    <property type="entry name" value="AraC-bd"/>
</dbReference>
<protein>
    <submittedName>
        <fullName evidence="5">Helix-turn-helix transcriptional regulator</fullName>
    </submittedName>
</protein>
<sequence>MRNTHIDLYDALNRAVVAIGNDYPPGHLLPAHAHRRAQLLYGATGVMHVVTRDGNWVVPPQRAVWIPAGVTHQVRMLDVSTRSAYLEPGAARAGRSVCEVIEVSTLLRQLLSEAVDMPAAYDLDGRDGALAALLLHEVDRACVLPLHIPLPRDKRLAPLCKAFIAAPDAHVPPQMWADQLHMSLRTFSRYFRQQTGMAFSEWRQRACVVLALARLASGVPVTTIALDFGYQSPAAFSTMFRRVLGRPPTEYLRQD</sequence>